<gene>
    <name evidence="5" type="ORF">HanXRQr2_Chr11g0467071</name>
</gene>
<dbReference type="Pfam" id="PF00078">
    <property type="entry name" value="RVT_1"/>
    <property type="match status" value="1"/>
</dbReference>
<dbReference type="EC" id="2.7.7.49" evidence="5"/>
<dbReference type="Proteomes" id="UP000215914">
    <property type="component" value="Unassembled WGS sequence"/>
</dbReference>
<dbReference type="PANTHER" id="PTHR33116">
    <property type="entry name" value="REVERSE TRANSCRIPTASE ZINC-BINDING DOMAIN-CONTAINING PROTEIN-RELATED-RELATED"/>
    <property type="match status" value="1"/>
</dbReference>
<keyword evidence="5" id="KW-0695">RNA-directed DNA polymerase</keyword>
<evidence type="ECO:0000256" key="2">
    <source>
        <dbReference type="SAM" id="MobiDB-lite"/>
    </source>
</evidence>
<dbReference type="Pfam" id="PF14529">
    <property type="entry name" value="Exo_endo_phos_2"/>
    <property type="match status" value="1"/>
</dbReference>
<dbReference type="CDD" id="cd01650">
    <property type="entry name" value="RT_nLTR_like"/>
    <property type="match status" value="1"/>
</dbReference>
<dbReference type="EMBL" id="MNCJ02000326">
    <property type="protein sequence ID" value="KAF5779997.1"/>
    <property type="molecule type" value="Genomic_DNA"/>
</dbReference>
<dbReference type="GO" id="GO:0003723">
    <property type="term" value="F:RNA binding"/>
    <property type="evidence" value="ECO:0007669"/>
    <property type="project" value="UniProtKB-UniRule"/>
</dbReference>
<dbReference type="InterPro" id="IPR043502">
    <property type="entry name" value="DNA/RNA_pol_sf"/>
</dbReference>
<evidence type="ECO:0000256" key="1">
    <source>
        <dbReference type="PROSITE-ProRule" id="PRU00176"/>
    </source>
</evidence>
<keyword evidence="5" id="KW-0808">Transferase</keyword>
<feature type="domain" description="RRM" evidence="3">
    <location>
        <begin position="12"/>
        <end position="89"/>
    </location>
</feature>
<dbReference type="PROSITE" id="PS50102">
    <property type="entry name" value="RRM"/>
    <property type="match status" value="1"/>
</dbReference>
<comment type="caution">
    <text evidence="5">The sequence shown here is derived from an EMBL/GenBank/DDBJ whole genome shotgun (WGS) entry which is preliminary data.</text>
</comment>
<dbReference type="InterPro" id="IPR005135">
    <property type="entry name" value="Endo/exonuclease/phosphatase"/>
</dbReference>
<dbReference type="Pfam" id="PF13966">
    <property type="entry name" value="zf-RVT"/>
    <property type="match status" value="1"/>
</dbReference>
<keyword evidence="1" id="KW-0694">RNA-binding</keyword>
<keyword evidence="6" id="KW-1185">Reference proteome</keyword>
<dbReference type="GO" id="GO:0003964">
    <property type="term" value="F:RNA-directed DNA polymerase activity"/>
    <property type="evidence" value="ECO:0007669"/>
    <property type="project" value="UniProtKB-KW"/>
</dbReference>
<reference evidence="5" key="2">
    <citation type="submission" date="2020-06" db="EMBL/GenBank/DDBJ databases">
        <title>Helianthus annuus Genome sequencing and assembly Release 2.</title>
        <authorList>
            <person name="Gouzy J."/>
            <person name="Langlade N."/>
            <person name="Munos S."/>
        </authorList>
    </citation>
    <scope>NUCLEOTIDE SEQUENCE</scope>
    <source>
        <tissue evidence="5">Leaves</tissue>
    </source>
</reference>
<dbReference type="Pfam" id="PF00076">
    <property type="entry name" value="RRM_1"/>
    <property type="match status" value="1"/>
</dbReference>
<dbReference type="InterPro" id="IPR000477">
    <property type="entry name" value="RT_dom"/>
</dbReference>
<dbReference type="PANTHER" id="PTHR33116:SF78">
    <property type="entry name" value="OS12G0587133 PROTEIN"/>
    <property type="match status" value="1"/>
</dbReference>
<dbReference type="SUPFAM" id="SSF56219">
    <property type="entry name" value="DNase I-like"/>
    <property type="match status" value="1"/>
</dbReference>
<proteinExistence type="predicted"/>
<evidence type="ECO:0000313" key="6">
    <source>
        <dbReference type="Proteomes" id="UP000215914"/>
    </source>
</evidence>
<dbReference type="Gramene" id="mRNA:HanXRQr2_Chr11g0467071">
    <property type="protein sequence ID" value="mRNA:HanXRQr2_Chr11g0467071"/>
    <property type="gene ID" value="HanXRQr2_Chr11g0467071"/>
</dbReference>
<dbReference type="Gene3D" id="3.30.70.330">
    <property type="match status" value="1"/>
</dbReference>
<dbReference type="Gene3D" id="3.60.10.10">
    <property type="entry name" value="Endonuclease/exonuclease/phosphatase"/>
    <property type="match status" value="1"/>
</dbReference>
<name>A0A9K3HKI3_HELAN</name>
<evidence type="ECO:0000313" key="5">
    <source>
        <dbReference type="EMBL" id="KAF5779997.1"/>
    </source>
</evidence>
<organism evidence="5 6">
    <name type="scientific">Helianthus annuus</name>
    <name type="common">Common sunflower</name>
    <dbReference type="NCBI Taxonomy" id="4232"/>
    <lineage>
        <taxon>Eukaryota</taxon>
        <taxon>Viridiplantae</taxon>
        <taxon>Streptophyta</taxon>
        <taxon>Embryophyta</taxon>
        <taxon>Tracheophyta</taxon>
        <taxon>Spermatophyta</taxon>
        <taxon>Magnoliopsida</taxon>
        <taxon>eudicotyledons</taxon>
        <taxon>Gunneridae</taxon>
        <taxon>Pentapetalae</taxon>
        <taxon>asterids</taxon>
        <taxon>campanulids</taxon>
        <taxon>Asterales</taxon>
        <taxon>Asteraceae</taxon>
        <taxon>Asteroideae</taxon>
        <taxon>Heliantheae alliance</taxon>
        <taxon>Heliantheae</taxon>
        <taxon>Helianthus</taxon>
    </lineage>
</organism>
<feature type="compositionally biased region" description="Polar residues" evidence="2">
    <location>
        <begin position="445"/>
        <end position="463"/>
    </location>
</feature>
<keyword evidence="5" id="KW-0548">Nucleotidyltransferase</keyword>
<protein>
    <submittedName>
        <fullName evidence="5">RNA-directed DNA polymerase</fullName>
        <ecNumber evidence="5">2.7.7.49</ecNumber>
    </submittedName>
</protein>
<dbReference type="InterPro" id="IPR026960">
    <property type="entry name" value="RVT-Znf"/>
</dbReference>
<evidence type="ECO:0000259" key="4">
    <source>
        <dbReference type="PROSITE" id="PS50878"/>
    </source>
</evidence>
<dbReference type="PROSITE" id="PS50878">
    <property type="entry name" value="RT_POL"/>
    <property type="match status" value="1"/>
</dbReference>
<sequence length="1745" mass="195283">MAGKGKKIDNIVKFFVTNLPEGCTPWELRRSLEGLGDVAGTYVARKRDKQGSRFGFVSFSGVRDCHELLRVLGGVRMGNFKLKFNVARFAVENSGSSVEKESFLKNPGVEGQSKSGVNFKVRDVRSYRDVVGTSSVGNGPVRQVIGQRKEEKSIVVPDRSGAFKNLFGLALVGRTKNLETLVDFDRLLRIAKVIVANVQYLGGLSLLISFHDEESRNRFLDSKEVWSPWFDKLDPWSGQTLPLERVAWLKLCGIPLHFFDPEVMTQVGDLFGKVLFVPKDFEEDRDLSVVRVGVLVGVTTRFNDEVVLKWKDKAFRIWVEEDLEDWIPDCLSRDSDSAADGNRSSVSSPVVGMQVSDCGSPEEGQGSGNIGAVEKSPVLSNSHAAPSPLHGEMASRDVFNAEERDNGACGVLGCRLSSKVVGPELVGGFKSGAGEEVGRPKRRSNLGQKGSKAQTQSPRNSSPEGLRPKKRTRNSVEDDVPGFGFVGFTANLQNNIDLNTSAQTSEAQVGDPPLSDFQTDGLAGAFPDLGADPNKEVENIINIGAQVGVDFGQKLEKVSSHRIGFLALQETKSVSVKKEVLAGCWGNKNFGFESVDSIGLSGGLLCIWDLSLFRLSSVNKNRNFLQVTGNMIGSGLALCVFNVYAPQSVVAKKALWDELSQAISGWDGMCIVTGDFNAVRFREERKNCTFKLSCATNFNKFIFDSGLLEYNMRGSKFTYSAPDGRKQSKLDRFLVNSSFFNKWPEGDVVAVPSFLSDHSAIILKTDLSNFGPKPFRIFDSWFDKPGFCEVVQSALSKDPGISGPPDVRLMRKLSILRSELKIWRDEMLAKNSEVVSAAMSDLECIQGILDERNLSEEEEWILLESKKVLKEEEERKSRDMKQRSRIKWAQEGDENTNFFHAMVNCRKASNSIHGLEVNGSWVSKPTLVKKEIFRFFKKKFEEDWADRPRLICADIKKISEADSEFLSARFSKEEIKRAIFDCGDDQAPGPDGISFRLIKRFWNLFEADFFDIMEEFFVNGVINLGCGSSFIALIPEVTDPLSLKEYRPISLVGVVNKAISKILANRLKVVLDSVISGSQSAFIKGRLILDGPLIVNEILNWSRKGKKKVFLLKVDFEKAYDNINWKFVVDILEQMGFSRRWCSWVNGVLSSARASVLVNGSPTFEFGCHKGMRQGDPISPFLFVVVMEALSCMFQKANNLGIVNGVSLPNEGPTITHLLYADDAIIMGEWSKENIRNVVRILKCFHACSGLRINLVKSKLIGVGVQAVEVDEMANVVECGTGSVPFKFLGLCVGSNMNRSSSWQPVVETFEKRLSLWKASMLSVGGRVTLIRSVESLPCYYFSLYRAPVKVIQVLESLIRKFLWGGNSELKKIHWVAWDRVASPVDMGGLGLQHLKDVNTTLLAKWGWRYKNELDSLWVKVVNAIHFGYSEWEFLPHRKAFGGVWSSIVSVLRRPLFENVPFRSLLKGVVGNGEKIMFWLDPWLFDAPLKDIYPALFALEVVKPCSIKDRLDGDECWLWRHEPDTPIESAEWQSLRSAVASVCLSSGSDKWAWLGSGASGFSVAAVKGLIVSSRDFSNRFVMEWCNWVPKKCNIFAWRAELNRVPTVEALEKRGMVLIDDGCKFCNENLDSVTHIFTACPLALGVWEKISFWCKIPKFFVFSFRDLLEIHKVGDRSSAERKALHGIVISTCWVLWKARNNLRFNGISCSVDEVFSEVMIVSFFWFKYRAKKGNFDWGDWCKFVNM</sequence>
<evidence type="ECO:0000259" key="3">
    <source>
        <dbReference type="PROSITE" id="PS50102"/>
    </source>
</evidence>
<feature type="region of interest" description="Disordered" evidence="2">
    <location>
        <begin position="425"/>
        <end position="478"/>
    </location>
</feature>
<dbReference type="SMART" id="SM00360">
    <property type="entry name" value="RRM"/>
    <property type="match status" value="1"/>
</dbReference>
<dbReference type="InterPro" id="IPR036691">
    <property type="entry name" value="Endo/exonu/phosph_ase_sf"/>
</dbReference>
<dbReference type="CDD" id="cd00590">
    <property type="entry name" value="RRM_SF"/>
    <property type="match status" value="1"/>
</dbReference>
<feature type="region of interest" description="Disordered" evidence="2">
    <location>
        <begin position="334"/>
        <end position="374"/>
    </location>
</feature>
<dbReference type="InterPro" id="IPR012677">
    <property type="entry name" value="Nucleotide-bd_a/b_plait_sf"/>
</dbReference>
<dbReference type="SUPFAM" id="SSF56672">
    <property type="entry name" value="DNA/RNA polymerases"/>
    <property type="match status" value="1"/>
</dbReference>
<feature type="domain" description="Reverse transcriptase" evidence="4">
    <location>
        <begin position="1015"/>
        <end position="1293"/>
    </location>
</feature>
<dbReference type="InterPro" id="IPR035979">
    <property type="entry name" value="RBD_domain_sf"/>
</dbReference>
<dbReference type="InterPro" id="IPR000504">
    <property type="entry name" value="RRM_dom"/>
</dbReference>
<reference evidence="5" key="1">
    <citation type="journal article" date="2017" name="Nature">
        <title>The sunflower genome provides insights into oil metabolism, flowering and Asterid evolution.</title>
        <authorList>
            <person name="Badouin H."/>
            <person name="Gouzy J."/>
            <person name="Grassa C.J."/>
            <person name="Murat F."/>
            <person name="Staton S.E."/>
            <person name="Cottret L."/>
            <person name="Lelandais-Briere C."/>
            <person name="Owens G.L."/>
            <person name="Carrere S."/>
            <person name="Mayjonade B."/>
            <person name="Legrand L."/>
            <person name="Gill N."/>
            <person name="Kane N.C."/>
            <person name="Bowers J.E."/>
            <person name="Hubner S."/>
            <person name="Bellec A."/>
            <person name="Berard A."/>
            <person name="Berges H."/>
            <person name="Blanchet N."/>
            <person name="Boniface M.C."/>
            <person name="Brunel D."/>
            <person name="Catrice O."/>
            <person name="Chaidir N."/>
            <person name="Claudel C."/>
            <person name="Donnadieu C."/>
            <person name="Faraut T."/>
            <person name="Fievet G."/>
            <person name="Helmstetter N."/>
            <person name="King M."/>
            <person name="Knapp S.J."/>
            <person name="Lai Z."/>
            <person name="Le Paslier M.C."/>
            <person name="Lippi Y."/>
            <person name="Lorenzon L."/>
            <person name="Mandel J.R."/>
            <person name="Marage G."/>
            <person name="Marchand G."/>
            <person name="Marquand E."/>
            <person name="Bret-Mestries E."/>
            <person name="Morien E."/>
            <person name="Nambeesan S."/>
            <person name="Nguyen T."/>
            <person name="Pegot-Espagnet P."/>
            <person name="Pouilly N."/>
            <person name="Raftis F."/>
            <person name="Sallet E."/>
            <person name="Schiex T."/>
            <person name="Thomas J."/>
            <person name="Vandecasteele C."/>
            <person name="Vares D."/>
            <person name="Vear F."/>
            <person name="Vautrin S."/>
            <person name="Crespi M."/>
            <person name="Mangin B."/>
            <person name="Burke J.M."/>
            <person name="Salse J."/>
            <person name="Munos S."/>
            <person name="Vincourt P."/>
            <person name="Rieseberg L.H."/>
            <person name="Langlade N.B."/>
        </authorList>
    </citation>
    <scope>NUCLEOTIDE SEQUENCE</scope>
    <source>
        <tissue evidence="5">Leaves</tissue>
    </source>
</reference>
<dbReference type="SUPFAM" id="SSF54928">
    <property type="entry name" value="RNA-binding domain, RBD"/>
    <property type="match status" value="1"/>
</dbReference>
<accession>A0A9K3HKI3</accession>